<dbReference type="PROSITE" id="PS00027">
    <property type="entry name" value="HOMEOBOX_1"/>
    <property type="match status" value="1"/>
</dbReference>
<dbReference type="PANTHER" id="PTHR24340:SF70">
    <property type="entry name" value="NK7.1, ISOFORM A"/>
    <property type="match status" value="1"/>
</dbReference>
<evidence type="ECO:0000256" key="1">
    <source>
        <dbReference type="ARBA" id="ARBA00004123"/>
    </source>
</evidence>
<reference evidence="10" key="1">
    <citation type="submission" date="2023-01" db="EMBL/GenBank/DDBJ databases">
        <title>Key to firefly adult light organ development and bioluminescence: homeobox transcription factors regulate luciferase expression and transportation to peroxisome.</title>
        <authorList>
            <person name="Fu X."/>
        </authorList>
    </citation>
    <scope>NUCLEOTIDE SEQUENCE [LARGE SCALE GENOMIC DNA]</scope>
</reference>
<keyword evidence="3 5" id="KW-0371">Homeobox</keyword>
<evidence type="ECO:0000256" key="7">
    <source>
        <dbReference type="SAM" id="MobiDB-lite"/>
    </source>
</evidence>
<keyword evidence="2 5" id="KW-0238">DNA-binding</keyword>
<gene>
    <name evidence="9" type="ORF">RN001_015584</name>
</gene>
<proteinExistence type="predicted"/>
<evidence type="ECO:0000256" key="4">
    <source>
        <dbReference type="ARBA" id="ARBA00023242"/>
    </source>
</evidence>
<feature type="domain" description="Homeobox" evidence="8">
    <location>
        <begin position="372"/>
        <end position="432"/>
    </location>
</feature>
<accession>A0AAN7PXJ0</accession>
<organism evidence="9 10">
    <name type="scientific">Aquatica leii</name>
    <dbReference type="NCBI Taxonomy" id="1421715"/>
    <lineage>
        <taxon>Eukaryota</taxon>
        <taxon>Metazoa</taxon>
        <taxon>Ecdysozoa</taxon>
        <taxon>Arthropoda</taxon>
        <taxon>Hexapoda</taxon>
        <taxon>Insecta</taxon>
        <taxon>Pterygota</taxon>
        <taxon>Neoptera</taxon>
        <taxon>Endopterygota</taxon>
        <taxon>Coleoptera</taxon>
        <taxon>Polyphaga</taxon>
        <taxon>Elateriformia</taxon>
        <taxon>Elateroidea</taxon>
        <taxon>Lampyridae</taxon>
        <taxon>Luciolinae</taxon>
        <taxon>Aquatica</taxon>
    </lineage>
</organism>
<evidence type="ECO:0000313" key="10">
    <source>
        <dbReference type="Proteomes" id="UP001353858"/>
    </source>
</evidence>
<sequence length="536" mass="60285">MGKRKREKSSHKKRSSSTHRTPSSSSASSSSSSEDDLKHQVKFLKKEIRQLKRKPAISTQADTGSSHTLIQNAVVEKFNINTLRTKELTLRSVLDSTILTNIKAPLNVRVMKARAYINAIVVPDLHMKYPLLIGRDFIDLPSIVMIKSKHNVILRSLTTSADVTVNAVDVVNNNVAEILVVTDINFGNLRHKDKLKVVQLLNAFFDRISTTLKNLGKIDTMEVNIKTKSDEPVHPNRVVNKAQQKMNNLSLGLSWHEHVYRPLSNRPTPHFIENILGIQNSSKCTDVEGTLTKSKMPIISDSLVSDCVPKLVSSQDLNEPLNLSIRSEKVRPKTNCKESVRKRKKPQELEAKIVSSTVVSPTNSLAEDGDSKKKKKARTTFTGRQVFELEKQFEVKKYLSSSERSEMAKLLNVTETQVKIWFQNRRTKWKKIDNISNAEAAEHKNQIVNKNYSKPMEEFQTKVRSSKSVSHNSNSSIESDSKSSASLVTDSTAMSKDFKNILSGCLPLSPEIHFQTPTKSEKDVLLNLSFNVKDDS</sequence>
<evidence type="ECO:0000259" key="8">
    <source>
        <dbReference type="PROSITE" id="PS50071"/>
    </source>
</evidence>
<dbReference type="AlphaFoldDB" id="A0AAN7PXJ0"/>
<dbReference type="EMBL" id="JARPUR010000008">
    <property type="protein sequence ID" value="KAK4871460.1"/>
    <property type="molecule type" value="Genomic_DNA"/>
</dbReference>
<keyword evidence="10" id="KW-1185">Reference proteome</keyword>
<comment type="subcellular location">
    <subcellularLocation>
        <location evidence="1 5 6">Nucleus</location>
    </subcellularLocation>
</comment>
<dbReference type="GO" id="GO:0030154">
    <property type="term" value="P:cell differentiation"/>
    <property type="evidence" value="ECO:0007669"/>
    <property type="project" value="TreeGrafter"/>
</dbReference>
<dbReference type="FunFam" id="1.10.10.60:FF:000440">
    <property type="entry name" value="NK7.1, isoform A"/>
    <property type="match status" value="1"/>
</dbReference>
<dbReference type="CDD" id="cd00086">
    <property type="entry name" value="homeodomain"/>
    <property type="match status" value="1"/>
</dbReference>
<feature type="compositionally biased region" description="Basic residues" evidence="7">
    <location>
        <begin position="1"/>
        <end position="17"/>
    </location>
</feature>
<keyword evidence="4 5" id="KW-0539">Nucleus</keyword>
<feature type="region of interest" description="Disordered" evidence="7">
    <location>
        <begin position="1"/>
        <end position="38"/>
    </location>
</feature>
<dbReference type="Gene3D" id="1.10.10.60">
    <property type="entry name" value="Homeodomain-like"/>
    <property type="match status" value="1"/>
</dbReference>
<feature type="DNA-binding region" description="Homeobox" evidence="5">
    <location>
        <begin position="374"/>
        <end position="433"/>
    </location>
</feature>
<dbReference type="InterPro" id="IPR009057">
    <property type="entry name" value="Homeodomain-like_sf"/>
</dbReference>
<evidence type="ECO:0000256" key="5">
    <source>
        <dbReference type="PROSITE-ProRule" id="PRU00108"/>
    </source>
</evidence>
<dbReference type="PRINTS" id="PR00024">
    <property type="entry name" value="HOMEOBOX"/>
</dbReference>
<evidence type="ECO:0000256" key="6">
    <source>
        <dbReference type="RuleBase" id="RU000682"/>
    </source>
</evidence>
<dbReference type="Pfam" id="PF00046">
    <property type="entry name" value="Homeodomain"/>
    <property type="match status" value="1"/>
</dbReference>
<dbReference type="GO" id="GO:0000981">
    <property type="term" value="F:DNA-binding transcription factor activity, RNA polymerase II-specific"/>
    <property type="evidence" value="ECO:0007669"/>
    <property type="project" value="InterPro"/>
</dbReference>
<dbReference type="CDD" id="cd00303">
    <property type="entry name" value="retropepsin_like"/>
    <property type="match status" value="1"/>
</dbReference>
<protein>
    <recommendedName>
        <fullName evidence="8">Homeobox domain-containing protein</fullName>
    </recommendedName>
</protein>
<comment type="caution">
    <text evidence="9">The sequence shown here is derived from an EMBL/GenBank/DDBJ whole genome shotgun (WGS) entry which is preliminary data.</text>
</comment>
<dbReference type="GO" id="GO:0005634">
    <property type="term" value="C:nucleus"/>
    <property type="evidence" value="ECO:0007669"/>
    <property type="project" value="UniProtKB-SubCell"/>
</dbReference>
<dbReference type="InterPro" id="IPR001356">
    <property type="entry name" value="HD"/>
</dbReference>
<dbReference type="InterPro" id="IPR050394">
    <property type="entry name" value="Homeobox_NK-like"/>
</dbReference>
<dbReference type="SUPFAM" id="SSF46689">
    <property type="entry name" value="Homeodomain-like"/>
    <property type="match status" value="1"/>
</dbReference>
<dbReference type="InterPro" id="IPR021109">
    <property type="entry name" value="Peptidase_aspartic_dom_sf"/>
</dbReference>
<evidence type="ECO:0000256" key="2">
    <source>
        <dbReference type="ARBA" id="ARBA00023125"/>
    </source>
</evidence>
<dbReference type="GO" id="GO:0000978">
    <property type="term" value="F:RNA polymerase II cis-regulatory region sequence-specific DNA binding"/>
    <property type="evidence" value="ECO:0007669"/>
    <property type="project" value="TreeGrafter"/>
</dbReference>
<dbReference type="PROSITE" id="PS50071">
    <property type="entry name" value="HOMEOBOX_2"/>
    <property type="match status" value="1"/>
</dbReference>
<feature type="compositionally biased region" description="Low complexity" evidence="7">
    <location>
        <begin position="466"/>
        <end position="486"/>
    </location>
</feature>
<evidence type="ECO:0000256" key="3">
    <source>
        <dbReference type="ARBA" id="ARBA00023155"/>
    </source>
</evidence>
<feature type="compositionally biased region" description="Low complexity" evidence="7">
    <location>
        <begin position="18"/>
        <end position="32"/>
    </location>
</feature>
<dbReference type="PANTHER" id="PTHR24340">
    <property type="entry name" value="HOMEOBOX PROTEIN NKX"/>
    <property type="match status" value="1"/>
</dbReference>
<dbReference type="InterPro" id="IPR020479">
    <property type="entry name" value="HD_metazoa"/>
</dbReference>
<dbReference type="Gene3D" id="2.40.70.10">
    <property type="entry name" value="Acid Proteases"/>
    <property type="match status" value="1"/>
</dbReference>
<dbReference type="InterPro" id="IPR017970">
    <property type="entry name" value="Homeobox_CS"/>
</dbReference>
<evidence type="ECO:0000313" key="9">
    <source>
        <dbReference type="EMBL" id="KAK4871460.1"/>
    </source>
</evidence>
<dbReference type="Proteomes" id="UP001353858">
    <property type="component" value="Unassembled WGS sequence"/>
</dbReference>
<dbReference type="SMART" id="SM00389">
    <property type="entry name" value="HOX"/>
    <property type="match status" value="1"/>
</dbReference>
<feature type="region of interest" description="Disordered" evidence="7">
    <location>
        <begin position="459"/>
        <end position="488"/>
    </location>
</feature>
<name>A0AAN7PXJ0_9COLE</name>